<gene>
    <name evidence="2" type="ORF">GCM10022403_088890</name>
</gene>
<evidence type="ECO:0000256" key="1">
    <source>
        <dbReference type="SAM" id="Phobius"/>
    </source>
</evidence>
<feature type="transmembrane region" description="Helical" evidence="1">
    <location>
        <begin position="154"/>
        <end position="175"/>
    </location>
</feature>
<feature type="transmembrane region" description="Helical" evidence="1">
    <location>
        <begin position="276"/>
        <end position="295"/>
    </location>
</feature>
<dbReference type="EMBL" id="BAABDE010000047">
    <property type="protein sequence ID" value="GAA3843170.1"/>
    <property type="molecule type" value="Genomic_DNA"/>
</dbReference>
<keyword evidence="1" id="KW-1133">Transmembrane helix</keyword>
<feature type="transmembrane region" description="Helical" evidence="1">
    <location>
        <begin position="122"/>
        <end position="142"/>
    </location>
</feature>
<proteinExistence type="predicted"/>
<evidence type="ECO:0000313" key="2">
    <source>
        <dbReference type="EMBL" id="GAA3843170.1"/>
    </source>
</evidence>
<comment type="caution">
    <text evidence="2">The sequence shown here is derived from an EMBL/GenBank/DDBJ whole genome shotgun (WGS) entry which is preliminary data.</text>
</comment>
<keyword evidence="3" id="KW-1185">Reference proteome</keyword>
<keyword evidence="1" id="KW-0472">Membrane</keyword>
<name>A0ABP7JEV8_9ACTN</name>
<accession>A0ABP7JEV8</accession>
<dbReference type="Proteomes" id="UP001501009">
    <property type="component" value="Unassembled WGS sequence"/>
</dbReference>
<protein>
    <submittedName>
        <fullName evidence="2">ABC transporter</fullName>
    </submittedName>
</protein>
<dbReference type="RefSeq" id="WP_275778898.1">
    <property type="nucleotide sequence ID" value="NZ_BAABDE010000047.1"/>
</dbReference>
<feature type="transmembrane region" description="Helical" evidence="1">
    <location>
        <begin position="39"/>
        <end position="57"/>
    </location>
</feature>
<feature type="transmembrane region" description="Helical" evidence="1">
    <location>
        <begin position="77"/>
        <end position="96"/>
    </location>
</feature>
<feature type="transmembrane region" description="Helical" evidence="1">
    <location>
        <begin position="232"/>
        <end position="255"/>
    </location>
</feature>
<evidence type="ECO:0000313" key="3">
    <source>
        <dbReference type="Proteomes" id="UP001501009"/>
    </source>
</evidence>
<feature type="transmembrane region" description="Helical" evidence="1">
    <location>
        <begin position="187"/>
        <end position="212"/>
    </location>
</feature>
<reference evidence="3" key="1">
    <citation type="journal article" date="2019" name="Int. J. Syst. Evol. Microbiol.">
        <title>The Global Catalogue of Microorganisms (GCM) 10K type strain sequencing project: providing services to taxonomists for standard genome sequencing and annotation.</title>
        <authorList>
            <consortium name="The Broad Institute Genomics Platform"/>
            <consortium name="The Broad Institute Genome Sequencing Center for Infectious Disease"/>
            <person name="Wu L."/>
            <person name="Ma J."/>
        </authorList>
    </citation>
    <scope>NUCLEOTIDE SEQUENCE [LARGE SCALE GENOMIC DNA]</scope>
    <source>
        <strain evidence="3">JCM 17138</strain>
    </source>
</reference>
<keyword evidence="1" id="KW-0812">Transmembrane</keyword>
<organism evidence="2 3">
    <name type="scientific">Streptomyces coacervatus</name>
    <dbReference type="NCBI Taxonomy" id="647381"/>
    <lineage>
        <taxon>Bacteria</taxon>
        <taxon>Bacillati</taxon>
        <taxon>Actinomycetota</taxon>
        <taxon>Actinomycetes</taxon>
        <taxon>Kitasatosporales</taxon>
        <taxon>Streptomycetaceae</taxon>
        <taxon>Streptomyces</taxon>
    </lineage>
</organism>
<sequence length="527" mass="55093">MSAVMEATAPPVVRGEQRRTWAAVFALARFEARELLQHIPVAVTLLFYVGYTGWKLMSPPDGMDAYPALQDADRATQTAPLLFAIALFVCVNRAALRDRRRGTDRHFDVLVMEPWRRTAAHALSVVPFGVLTALVVGAQFTWQALRPGAVGHGSVFELAVAPLYVLLFGALGLLVARLIPSAFAAPLAVIGLFTALLFVSTGTGGAWTRWLSPVVGESSSSTLPSELIGRPAGWHALYLGGLVLVAALAAVLFAPRDAVFRLPRRGGWSRSSPRPFGALVGLGGALVLAVTGAVGQSGGVSSELAAARERASVAPEKEQSCVRHGGSQYCAFGEWTGRTGTWAGVVDRIQALAGGAAADRSLLVRQRIDARYGLDGDSAIAPSTTPGQVTVGTRWGGNRVPEFAVGVASVLVGGDEKKGGELCDGRVVTVMWLALGGDPDPVADLKNVRLDDSLSGSAVVLAPTSSLSMSAGQTDVVRELLVSKPRAEVTAAVKSHWAQLTAPGVTTAEVARVLGTEVPKGADECGK</sequence>